<evidence type="ECO:0000313" key="3">
    <source>
        <dbReference type="Proteomes" id="UP000244519"/>
    </source>
</evidence>
<evidence type="ECO:0000313" key="2">
    <source>
        <dbReference type="EMBL" id="AWD33362.1"/>
    </source>
</evidence>
<name>A0A2U8BSP7_9RICK</name>
<feature type="coiled-coil region" evidence="1">
    <location>
        <begin position="35"/>
        <end position="138"/>
    </location>
</feature>
<dbReference type="Proteomes" id="UP000244519">
    <property type="component" value="Chromosome"/>
</dbReference>
<dbReference type="EMBL" id="CP025989">
    <property type="protein sequence ID" value="AWD33362.1"/>
    <property type="molecule type" value="Genomic_DNA"/>
</dbReference>
<proteinExistence type="predicted"/>
<gene>
    <name evidence="2" type="ORF">Fsol_00575</name>
</gene>
<sequence>MSKTYFFKTMNNTKSTLSNESTQKSDLFQSAIELAESTDKLISQYQNAIRGLEDDTLTHEVVEKLSNSKEVFEQKAEKLSERTKNAIEKRNKLRAELRESQRGMERAILKNRRQAFEMQEEQNDIANSDENIAKTMNSLEERRRDWSKGVKTRERTGDLKEHLYMNAKTDLGNVDEDLILLHEINSILHDKKRMNEILSPKLSQQELALASDAREEARKNRVKKELTEKQKEQLQKNRGIRAAAYNDGKALGEKVGLLHMLEENANEKIRKNGEILNEKVDQKAKIRQDDVIKSLNTAVDELIGKETKSSALGKNTLINALNSIKEKLKHFVKKVHTVLDDIRKNRAHIVRKKLSEIRRGLEDMGEIMYNTSSTRIEPVDRKPFIRK</sequence>
<keyword evidence="3" id="KW-1185">Reference proteome</keyword>
<protein>
    <submittedName>
        <fullName evidence="2">Uncharacterized protein</fullName>
    </submittedName>
</protein>
<dbReference type="KEGG" id="fso:Fsol_00575"/>
<accession>A0A2U8BSP7</accession>
<evidence type="ECO:0000256" key="1">
    <source>
        <dbReference type="SAM" id="Coils"/>
    </source>
</evidence>
<organism evidence="2 3">
    <name type="scientific">Candidatus Fokinia solitaria</name>
    <dbReference type="NCBI Taxonomy" id="1802984"/>
    <lineage>
        <taxon>Bacteria</taxon>
        <taxon>Pseudomonadati</taxon>
        <taxon>Pseudomonadota</taxon>
        <taxon>Alphaproteobacteria</taxon>
        <taxon>Rickettsiales</taxon>
        <taxon>Candidatus Midichloriaceae</taxon>
        <taxon>Candidatus Fokinia</taxon>
    </lineage>
</organism>
<keyword evidence="1" id="KW-0175">Coiled coil</keyword>
<reference evidence="2 3" key="1">
    <citation type="journal article" date="2018" name="Genome Biol. Evol.">
        <title>The Genome Sequence of "Candidatus Fokinia solitaria": Insights on Reductive Evolution in Rickettsiales.</title>
        <authorList>
            <person name="Floriano A.M."/>
            <person name="Castelli M."/>
            <person name="Krenek S."/>
            <person name="Berendonk T.U."/>
            <person name="Bazzocchi C."/>
            <person name="Petroni G."/>
            <person name="Sassera D."/>
        </authorList>
    </citation>
    <scope>NUCLEOTIDE SEQUENCE [LARGE SCALE GENOMIC DNA]</scope>
    <source>
        <strain evidence="2">Rio ETE_ALG 3VII</strain>
    </source>
</reference>
<dbReference type="AlphaFoldDB" id="A0A2U8BSP7"/>